<accession>A0ACC1LSB2</accession>
<name>A0ACC1LSB2_9FUNG</name>
<gene>
    <name evidence="1" type="ORF">H4S07_000096</name>
</gene>
<sequence length="353" mass="38502">MFRGLQRIGLRQQRRGISTFHIDNTARGKLQPYMGALTLVSTVAGLVVVGIGGLYFLVNRHLDAKYPSPAEVTNKETRRLLRGAALREHIAPNASIAYMFLLRALTQLHKDGFDEHSTAVQETVLRLATAADKMGERQAAEQMLQRLWNSAAEHKWDSMVGRAARVLGPLLTARGAYDEAVDVYGTAVQALRRQEEEGGDVDALHLDTANVVTSLAEVFALKGDCASAEALLSGVLVDIRARPADGVDAWTCLDAVVMLDLAQVCHKAERPGESAAWANSALKATRGHRGVWACDNCEAHTLLHLGLLAETANDKDSAHVFYSRALDLARRSNTGNIEEIKACISKLNEEEED</sequence>
<dbReference type="Proteomes" id="UP001140096">
    <property type="component" value="Unassembled WGS sequence"/>
</dbReference>
<comment type="caution">
    <text evidence="1">The sequence shown here is derived from an EMBL/GenBank/DDBJ whole genome shotgun (WGS) entry which is preliminary data.</text>
</comment>
<dbReference type="EMBL" id="JANBUP010000003">
    <property type="protein sequence ID" value="KAJ2814110.1"/>
    <property type="molecule type" value="Genomic_DNA"/>
</dbReference>
<reference evidence="1" key="1">
    <citation type="submission" date="2022-07" db="EMBL/GenBank/DDBJ databases">
        <title>Phylogenomic reconstructions and comparative analyses of Kickxellomycotina fungi.</title>
        <authorList>
            <person name="Reynolds N.K."/>
            <person name="Stajich J.E."/>
            <person name="Barry K."/>
            <person name="Grigoriev I.V."/>
            <person name="Crous P."/>
            <person name="Smith M.E."/>
        </authorList>
    </citation>
    <scope>NUCLEOTIDE SEQUENCE</scope>
    <source>
        <strain evidence="1">CBS 102833</strain>
    </source>
</reference>
<proteinExistence type="predicted"/>
<organism evidence="1 2">
    <name type="scientific">Coemansia furcata</name>
    <dbReference type="NCBI Taxonomy" id="417177"/>
    <lineage>
        <taxon>Eukaryota</taxon>
        <taxon>Fungi</taxon>
        <taxon>Fungi incertae sedis</taxon>
        <taxon>Zoopagomycota</taxon>
        <taxon>Kickxellomycotina</taxon>
        <taxon>Kickxellomycetes</taxon>
        <taxon>Kickxellales</taxon>
        <taxon>Kickxellaceae</taxon>
        <taxon>Coemansia</taxon>
    </lineage>
</organism>
<evidence type="ECO:0000313" key="2">
    <source>
        <dbReference type="Proteomes" id="UP001140096"/>
    </source>
</evidence>
<keyword evidence="2" id="KW-1185">Reference proteome</keyword>
<evidence type="ECO:0000313" key="1">
    <source>
        <dbReference type="EMBL" id="KAJ2814110.1"/>
    </source>
</evidence>
<protein>
    <submittedName>
        <fullName evidence="1">Uncharacterized protein</fullName>
    </submittedName>
</protein>